<protein>
    <submittedName>
        <fullName evidence="1">Uncharacterized protein</fullName>
    </submittedName>
</protein>
<comment type="caution">
    <text evidence="1">The sequence shown here is derived from an EMBL/GenBank/DDBJ whole genome shotgun (WGS) entry which is preliminary data.</text>
</comment>
<evidence type="ECO:0000313" key="2">
    <source>
        <dbReference type="Proteomes" id="UP000324800"/>
    </source>
</evidence>
<dbReference type="EMBL" id="SNRW01000450">
    <property type="protein sequence ID" value="KAA6401080.1"/>
    <property type="molecule type" value="Genomic_DNA"/>
</dbReference>
<accession>A0A5J4X1M0</accession>
<gene>
    <name evidence="1" type="ORF">EZS28_003401</name>
</gene>
<proteinExistence type="predicted"/>
<name>A0A5J4X1M0_9EUKA</name>
<evidence type="ECO:0000313" key="1">
    <source>
        <dbReference type="EMBL" id="KAA6401080.1"/>
    </source>
</evidence>
<organism evidence="1 2">
    <name type="scientific">Streblomastix strix</name>
    <dbReference type="NCBI Taxonomy" id="222440"/>
    <lineage>
        <taxon>Eukaryota</taxon>
        <taxon>Metamonada</taxon>
        <taxon>Preaxostyla</taxon>
        <taxon>Oxymonadida</taxon>
        <taxon>Streblomastigidae</taxon>
        <taxon>Streblomastix</taxon>
    </lineage>
</organism>
<sequence length="176" mass="20606">MNEFCQNIEIDTLDPDQRIEIPEEILMYAMRAAHVQQAGLSGLETSLKDFTVRNLQKSKLQKQNNAQEQRQTWQRVRDLRNTTIHNSNRYKHLIEILQSQKRTNTDGHDRTVKLIENATVTSNTYRVQQLDVRIITNMLLTRIIGFTGELDQELKNMTVQRVADLIRIRPEIIPPE</sequence>
<dbReference type="Proteomes" id="UP000324800">
    <property type="component" value="Unassembled WGS sequence"/>
</dbReference>
<dbReference type="AlphaFoldDB" id="A0A5J4X1M0"/>
<reference evidence="1 2" key="1">
    <citation type="submission" date="2019-03" db="EMBL/GenBank/DDBJ databases">
        <title>Single cell metagenomics reveals metabolic interactions within the superorganism composed of flagellate Streblomastix strix and complex community of Bacteroidetes bacteria on its surface.</title>
        <authorList>
            <person name="Treitli S.C."/>
            <person name="Kolisko M."/>
            <person name="Husnik F."/>
            <person name="Keeling P."/>
            <person name="Hampl V."/>
        </authorList>
    </citation>
    <scope>NUCLEOTIDE SEQUENCE [LARGE SCALE GENOMIC DNA]</scope>
    <source>
        <strain evidence="1">ST1C</strain>
    </source>
</reference>